<comment type="similarity">
    <text evidence="4">Belongs to the DDRGK1 family.</text>
</comment>
<accession>A0A498K7V1</accession>
<feature type="compositionally biased region" description="Basic and acidic residues" evidence="17">
    <location>
        <begin position="101"/>
        <end position="157"/>
    </location>
</feature>
<name>A0A498K7V1_MALDO</name>
<dbReference type="InterPro" id="IPR036388">
    <property type="entry name" value="WH-like_DNA-bd_sf"/>
</dbReference>
<dbReference type="Pfam" id="PF25079">
    <property type="entry name" value="COB_C"/>
    <property type="match status" value="1"/>
</dbReference>
<dbReference type="GO" id="GO:0098552">
    <property type="term" value="C:side of membrane"/>
    <property type="evidence" value="ECO:0007669"/>
    <property type="project" value="UniProtKB-KW"/>
</dbReference>
<keyword evidence="9" id="KW-0732">Signal</keyword>
<feature type="region of interest" description="Disordered" evidence="17">
    <location>
        <begin position="31"/>
        <end position="157"/>
    </location>
</feature>
<evidence type="ECO:0000256" key="12">
    <source>
        <dbReference type="ARBA" id="ARBA00022989"/>
    </source>
</evidence>
<evidence type="ECO:0000256" key="13">
    <source>
        <dbReference type="ARBA" id="ARBA00023136"/>
    </source>
</evidence>
<sequence length="936" mass="105080">MEEMLAIFLSMLLVLGLIPLFLWKRRQDSRSSHEHEEEPQVAQREAVVRAPGGSRMRRRPASGASTSAAAAPGVEESVEGSDEEDVEGEYDAKASKKREKKRQEREAQRQAEQAARESRVTKQDRYAEMRRRKDEEREAQERQLEEEAKAQKAREEEAAALEFEKWKGEFSIDAEGTTENEVQDGRQDLLSDFVEYIKKHKCIPLEDLAAESKLRTQECINRITNLESMGRLSGVMDDRGKYIYISQEEMQAVADYIKRQGRVSISHLASKSNQFIDLEPKAQVEICYGQDEDAVVAAPPPEQEDCDGIFLSYTFTSREKELPHTKNMSAQAWAFKSEATILNAGSTELKAWKMYIGFQHREILVAAEGAQMVDGGDLPVDVGTKGAYFAGYPMTDLKTMIDTAGDYTQIQAKIAFKGTQFGMGEKSTPMPKTISIVNDGFKCPAAKFKGKTAMSVCCKKDPKFKAKKVEKTKFMPRQNGDLSITYDVMQTYTMNYLAQVTIDNVHPLGRLDHWNLTWEWMRGEFINTMRGAYTHKKDTSACLYGQAGKFYKDLDFSQVMNCEKKPVITDLPAERKDDPKVGKLPSCCRNGTILPSLMDKAQSQSIFQLQVFKIPPDDNRTAITPPQQWKISGVLNPTYRCGPPIRVDPTQFPDPSGLQATSDAIASWQVVCNITKTPVPRCCVSFSAYYSTSVIPCSTCACGCKTSETNKCNPKASAMLLPAEALLVPFANRTEKAKAWAKIKHYDVPKKLPCPDNCGVSLNWHIDSDYSNGWTARLTLFNWGTDQFQDWYTAVKMNKAYQDYENVYSFNGTRMEKEVNNTILFTGLKGLNYLVAIKNGTDPKKNPMIPGKQQSVISFKKKHYHNIDIKAGQGFPTRVLFNGEECALPKVFPKNNAGHLKSNALLRLSDATPNSDDHQLQKISLMFVAVPNVGTG</sequence>
<evidence type="ECO:0000256" key="8">
    <source>
        <dbReference type="ARBA" id="ARBA00022692"/>
    </source>
</evidence>
<dbReference type="EMBL" id="RDQH01000329">
    <property type="protein sequence ID" value="RXI03581.1"/>
    <property type="molecule type" value="Genomic_DNA"/>
</dbReference>
<keyword evidence="6" id="KW-1003">Cell membrane</keyword>
<dbReference type="SUPFAM" id="SSF46785">
    <property type="entry name" value="Winged helix' DNA-binding domain"/>
    <property type="match status" value="1"/>
</dbReference>
<keyword evidence="7" id="KW-0336">GPI-anchor</keyword>
<comment type="subcellular location">
    <subcellularLocation>
        <location evidence="2">Cell membrane</location>
        <topology evidence="2">Lipid-anchor</topology>
        <topology evidence="2">GPI-anchor</topology>
    </subcellularLocation>
    <subcellularLocation>
        <location evidence="1">Endoplasmic reticulum membrane</location>
        <topology evidence="1">Single-pass membrane protein</topology>
    </subcellularLocation>
</comment>
<dbReference type="InterPro" id="IPR006918">
    <property type="entry name" value="COBRA_pln"/>
</dbReference>
<evidence type="ECO:0000256" key="16">
    <source>
        <dbReference type="ARBA" id="ARBA00023438"/>
    </source>
</evidence>
<evidence type="ECO:0000256" key="1">
    <source>
        <dbReference type="ARBA" id="ARBA00004389"/>
    </source>
</evidence>
<evidence type="ECO:0000256" key="18">
    <source>
        <dbReference type="SAM" id="Phobius"/>
    </source>
</evidence>
<dbReference type="InterPro" id="IPR056900">
    <property type="entry name" value="COB_C"/>
</dbReference>
<dbReference type="GO" id="GO:0005886">
    <property type="term" value="C:plasma membrane"/>
    <property type="evidence" value="ECO:0007669"/>
    <property type="project" value="UniProtKB-SubCell"/>
</dbReference>
<evidence type="ECO:0000259" key="19">
    <source>
        <dbReference type="Pfam" id="PF25079"/>
    </source>
</evidence>
<evidence type="ECO:0000256" key="7">
    <source>
        <dbReference type="ARBA" id="ARBA00022622"/>
    </source>
</evidence>
<comment type="caution">
    <text evidence="20">The sequence shown here is derived from an EMBL/GenBank/DDBJ whole genome shotgun (WGS) entry which is preliminary data.</text>
</comment>
<evidence type="ECO:0000256" key="10">
    <source>
        <dbReference type="ARBA" id="ARBA00022786"/>
    </source>
</evidence>
<dbReference type="FunFam" id="1.10.10.10:FF:000143">
    <property type="entry name" value="DDRGK domain-containing protein 1"/>
    <property type="match status" value="1"/>
</dbReference>
<keyword evidence="11" id="KW-0256">Endoplasmic reticulum</keyword>
<keyword evidence="12 18" id="KW-1133">Transmembrane helix</keyword>
<keyword evidence="14" id="KW-0325">Glycoprotein</keyword>
<dbReference type="Proteomes" id="UP000290289">
    <property type="component" value="Chromosome 3"/>
</dbReference>
<evidence type="ECO:0000313" key="20">
    <source>
        <dbReference type="EMBL" id="RXI03581.1"/>
    </source>
</evidence>
<evidence type="ECO:0000256" key="9">
    <source>
        <dbReference type="ARBA" id="ARBA00022729"/>
    </source>
</evidence>
<evidence type="ECO:0000256" key="6">
    <source>
        <dbReference type="ARBA" id="ARBA00022475"/>
    </source>
</evidence>
<dbReference type="InterPro" id="IPR036390">
    <property type="entry name" value="WH_DNA-bd_sf"/>
</dbReference>
<evidence type="ECO:0000256" key="2">
    <source>
        <dbReference type="ARBA" id="ARBA00004609"/>
    </source>
</evidence>
<proteinExistence type="inferred from homology"/>
<evidence type="ECO:0000313" key="21">
    <source>
        <dbReference type="Proteomes" id="UP000290289"/>
    </source>
</evidence>
<dbReference type="SMART" id="SM01128">
    <property type="entry name" value="DDRGK"/>
    <property type="match status" value="1"/>
</dbReference>
<comment type="function">
    <text evidence="16">Substrate adapter for ufmylation, the covalent attachment of the ubiquitin-like modifier UFM1 to substrate proteins.</text>
</comment>
<feature type="transmembrane region" description="Helical" evidence="18">
    <location>
        <begin position="6"/>
        <end position="23"/>
    </location>
</feature>
<dbReference type="GO" id="GO:0010215">
    <property type="term" value="P:cellulose microfibril organization"/>
    <property type="evidence" value="ECO:0007669"/>
    <property type="project" value="InterPro"/>
</dbReference>
<evidence type="ECO:0000256" key="11">
    <source>
        <dbReference type="ARBA" id="ARBA00022824"/>
    </source>
</evidence>
<evidence type="ECO:0000256" key="17">
    <source>
        <dbReference type="SAM" id="MobiDB-lite"/>
    </source>
</evidence>
<feature type="domain" description="COBRA C-terminal" evidence="19">
    <location>
        <begin position="681"/>
        <end position="893"/>
    </location>
</feature>
<feature type="compositionally biased region" description="Acidic residues" evidence="17">
    <location>
        <begin position="76"/>
        <end position="89"/>
    </location>
</feature>
<evidence type="ECO:0000256" key="3">
    <source>
        <dbReference type="ARBA" id="ARBA00005507"/>
    </source>
</evidence>
<feature type="compositionally biased region" description="Low complexity" evidence="17">
    <location>
        <begin position="61"/>
        <end position="75"/>
    </location>
</feature>
<keyword evidence="21" id="KW-1185">Reference proteome</keyword>
<gene>
    <name evidence="20" type="ORF">DVH24_004233</name>
</gene>
<evidence type="ECO:0000256" key="5">
    <source>
        <dbReference type="ARBA" id="ARBA00018218"/>
    </source>
</evidence>
<dbReference type="InterPro" id="IPR019153">
    <property type="entry name" value="DDRGK_dom-contain"/>
</dbReference>
<dbReference type="AlphaFoldDB" id="A0A498K7V1"/>
<dbReference type="Pfam" id="PF04833">
    <property type="entry name" value="COBRA"/>
    <property type="match status" value="1"/>
</dbReference>
<keyword evidence="10" id="KW-0833">Ubl conjugation pathway</keyword>
<dbReference type="PANTHER" id="PTHR31052">
    <property type="entry name" value="COBRA-LIKE PROTEIN 7"/>
    <property type="match status" value="1"/>
</dbReference>
<organism evidence="20 21">
    <name type="scientific">Malus domestica</name>
    <name type="common">Apple</name>
    <name type="synonym">Pyrus malus</name>
    <dbReference type="NCBI Taxonomy" id="3750"/>
    <lineage>
        <taxon>Eukaryota</taxon>
        <taxon>Viridiplantae</taxon>
        <taxon>Streptophyta</taxon>
        <taxon>Embryophyta</taxon>
        <taxon>Tracheophyta</taxon>
        <taxon>Spermatophyta</taxon>
        <taxon>Magnoliopsida</taxon>
        <taxon>eudicotyledons</taxon>
        <taxon>Gunneridae</taxon>
        <taxon>Pentapetalae</taxon>
        <taxon>rosids</taxon>
        <taxon>fabids</taxon>
        <taxon>Rosales</taxon>
        <taxon>Rosaceae</taxon>
        <taxon>Amygdaloideae</taxon>
        <taxon>Maleae</taxon>
        <taxon>Malus</taxon>
    </lineage>
</organism>
<keyword evidence="15" id="KW-0449">Lipoprotein</keyword>
<comment type="similarity">
    <text evidence="3">Belongs to the COBRA family.</text>
</comment>
<dbReference type="STRING" id="3750.A0A498K7V1"/>
<reference evidence="20 21" key="1">
    <citation type="submission" date="2018-10" db="EMBL/GenBank/DDBJ databases">
        <title>A high-quality apple genome assembly.</title>
        <authorList>
            <person name="Hu J."/>
        </authorList>
    </citation>
    <scope>NUCLEOTIDE SEQUENCE [LARGE SCALE GENOMIC DNA]</scope>
    <source>
        <strain evidence="21">cv. HFTH1</strain>
        <tissue evidence="20">Young leaf</tissue>
    </source>
</reference>
<keyword evidence="8 18" id="KW-0812">Transmembrane</keyword>
<evidence type="ECO:0000256" key="14">
    <source>
        <dbReference type="ARBA" id="ARBA00023180"/>
    </source>
</evidence>
<evidence type="ECO:0000256" key="15">
    <source>
        <dbReference type="ARBA" id="ARBA00023288"/>
    </source>
</evidence>
<dbReference type="Gene3D" id="1.10.10.10">
    <property type="entry name" value="Winged helix-like DNA-binding domain superfamily/Winged helix DNA-binding domain"/>
    <property type="match status" value="1"/>
</dbReference>
<protein>
    <recommendedName>
        <fullName evidence="5">DDRGK domain-containing protein 1</fullName>
    </recommendedName>
</protein>
<dbReference type="PANTHER" id="PTHR31052:SF2">
    <property type="entry name" value="COBRA-LIKE PROTEIN 10"/>
    <property type="match status" value="1"/>
</dbReference>
<dbReference type="GO" id="GO:0005789">
    <property type="term" value="C:endoplasmic reticulum membrane"/>
    <property type="evidence" value="ECO:0007669"/>
    <property type="project" value="UniProtKB-SubCell"/>
</dbReference>
<evidence type="ECO:0000256" key="4">
    <source>
        <dbReference type="ARBA" id="ARBA00009829"/>
    </source>
</evidence>
<dbReference type="Pfam" id="PF09756">
    <property type="entry name" value="DDRGK"/>
    <property type="match status" value="1"/>
</dbReference>
<keyword evidence="13 18" id="KW-0472">Membrane</keyword>